<dbReference type="CDD" id="cd00075">
    <property type="entry name" value="HATPase"/>
    <property type="match status" value="1"/>
</dbReference>
<dbReference type="GO" id="GO:0004721">
    <property type="term" value="F:phosphoprotein phosphatase activity"/>
    <property type="evidence" value="ECO:0007669"/>
    <property type="project" value="TreeGrafter"/>
</dbReference>
<dbReference type="InterPro" id="IPR003594">
    <property type="entry name" value="HATPase_dom"/>
</dbReference>
<protein>
    <recommendedName>
        <fullName evidence="3">histidine kinase</fullName>
        <ecNumber evidence="3">2.7.13.3</ecNumber>
    </recommendedName>
</protein>
<evidence type="ECO:0000256" key="2">
    <source>
        <dbReference type="ARBA" id="ARBA00004370"/>
    </source>
</evidence>
<reference evidence="9" key="1">
    <citation type="journal article" date="2021" name="PeerJ">
        <title>Extensive microbial diversity within the chicken gut microbiome revealed by metagenomics and culture.</title>
        <authorList>
            <person name="Gilroy R."/>
            <person name="Ravi A."/>
            <person name="Getino M."/>
            <person name="Pursley I."/>
            <person name="Horton D.L."/>
            <person name="Alikhan N.F."/>
            <person name="Baker D."/>
            <person name="Gharbi K."/>
            <person name="Hall N."/>
            <person name="Watson M."/>
            <person name="Adriaenssens E.M."/>
            <person name="Foster-Nyarko E."/>
            <person name="Jarju S."/>
            <person name="Secka A."/>
            <person name="Antonio M."/>
            <person name="Oren A."/>
            <person name="Chaudhuri R.R."/>
            <person name="La Ragione R."/>
            <person name="Hildebrand F."/>
            <person name="Pallen M.J."/>
        </authorList>
    </citation>
    <scope>NUCLEOTIDE SEQUENCE</scope>
    <source>
        <strain evidence="9">ChiSjej1B19-8411</strain>
    </source>
</reference>
<evidence type="ECO:0000256" key="5">
    <source>
        <dbReference type="ARBA" id="ARBA00022679"/>
    </source>
</evidence>
<keyword evidence="6 9" id="KW-0418">Kinase</keyword>
<dbReference type="SUPFAM" id="SSF55874">
    <property type="entry name" value="ATPase domain of HSP90 chaperone/DNA topoisomerase II/histidine kinase"/>
    <property type="match status" value="1"/>
</dbReference>
<dbReference type="PROSITE" id="PS50109">
    <property type="entry name" value="HIS_KIN"/>
    <property type="match status" value="1"/>
</dbReference>
<evidence type="ECO:0000256" key="7">
    <source>
        <dbReference type="ARBA" id="ARBA00023012"/>
    </source>
</evidence>
<evidence type="ECO:0000313" key="10">
    <source>
        <dbReference type="Proteomes" id="UP000886817"/>
    </source>
</evidence>
<dbReference type="PRINTS" id="PR00344">
    <property type="entry name" value="BCTRLSENSOR"/>
</dbReference>
<sequence>MRLHMPGYTYRILSEMVDAAISGTFVEGDYDETELSCLEAKWKQYLTGSVQAREQIEKEREVLRGLIADISHQTRTPLSNIKLYTELLREEDLPEHARVLAESLWGQAERLEFLIQSLITMSRLETGVIQVHPQKNQVLPMLEYVAEQMQEKALKKRTEIRLENQAGLSIEACFDPKWTSEALCNVVDNGIKYSPERSVLRIRAEEYEMFVRISVEDQGIGIQEQEQAQIFHRFYRSPRVQGEDGLGLGLYLTREILTQEGGFIKAAAGREGGSIFQIYLSK</sequence>
<dbReference type="InterPro" id="IPR036890">
    <property type="entry name" value="HATPase_C_sf"/>
</dbReference>
<dbReference type="InterPro" id="IPR036097">
    <property type="entry name" value="HisK_dim/P_sf"/>
</dbReference>
<accession>A0A9D1WJR9</accession>
<dbReference type="CDD" id="cd00082">
    <property type="entry name" value="HisKA"/>
    <property type="match status" value="1"/>
</dbReference>
<dbReference type="GO" id="GO:0005886">
    <property type="term" value="C:plasma membrane"/>
    <property type="evidence" value="ECO:0007669"/>
    <property type="project" value="TreeGrafter"/>
</dbReference>
<evidence type="ECO:0000313" key="9">
    <source>
        <dbReference type="EMBL" id="HIX60479.1"/>
    </source>
</evidence>
<organism evidence="9 10">
    <name type="scientific">Candidatus Blautia gallistercoris</name>
    <dbReference type="NCBI Taxonomy" id="2838490"/>
    <lineage>
        <taxon>Bacteria</taxon>
        <taxon>Bacillati</taxon>
        <taxon>Bacillota</taxon>
        <taxon>Clostridia</taxon>
        <taxon>Lachnospirales</taxon>
        <taxon>Lachnospiraceae</taxon>
        <taxon>Blautia</taxon>
    </lineage>
</organism>
<dbReference type="InterPro" id="IPR003661">
    <property type="entry name" value="HisK_dim/P_dom"/>
</dbReference>
<name>A0A9D1WJR9_9FIRM</name>
<dbReference type="PANTHER" id="PTHR45453:SF1">
    <property type="entry name" value="PHOSPHATE REGULON SENSOR PROTEIN PHOR"/>
    <property type="match status" value="1"/>
</dbReference>
<comment type="subcellular location">
    <subcellularLocation>
        <location evidence="2">Membrane</location>
    </subcellularLocation>
</comment>
<dbReference type="PANTHER" id="PTHR45453">
    <property type="entry name" value="PHOSPHATE REGULON SENSOR PROTEIN PHOR"/>
    <property type="match status" value="1"/>
</dbReference>
<dbReference type="InterPro" id="IPR005467">
    <property type="entry name" value="His_kinase_dom"/>
</dbReference>
<dbReference type="SMART" id="SM00388">
    <property type="entry name" value="HisKA"/>
    <property type="match status" value="1"/>
</dbReference>
<evidence type="ECO:0000259" key="8">
    <source>
        <dbReference type="PROSITE" id="PS50109"/>
    </source>
</evidence>
<comment type="catalytic activity">
    <reaction evidence="1">
        <text>ATP + protein L-histidine = ADP + protein N-phospho-L-histidine.</text>
        <dbReference type="EC" id="2.7.13.3"/>
    </reaction>
</comment>
<dbReference type="SUPFAM" id="SSF47384">
    <property type="entry name" value="Homodimeric domain of signal transducing histidine kinase"/>
    <property type="match status" value="1"/>
</dbReference>
<dbReference type="Gene3D" id="3.30.565.10">
    <property type="entry name" value="Histidine kinase-like ATPase, C-terminal domain"/>
    <property type="match status" value="1"/>
</dbReference>
<dbReference type="InterPro" id="IPR004358">
    <property type="entry name" value="Sig_transdc_His_kin-like_C"/>
</dbReference>
<evidence type="ECO:0000256" key="6">
    <source>
        <dbReference type="ARBA" id="ARBA00022777"/>
    </source>
</evidence>
<keyword evidence="4" id="KW-0597">Phosphoprotein</keyword>
<keyword evidence="5" id="KW-0808">Transferase</keyword>
<dbReference type="Proteomes" id="UP000886817">
    <property type="component" value="Unassembled WGS sequence"/>
</dbReference>
<dbReference type="GO" id="GO:0000155">
    <property type="term" value="F:phosphorelay sensor kinase activity"/>
    <property type="evidence" value="ECO:0007669"/>
    <property type="project" value="InterPro"/>
</dbReference>
<evidence type="ECO:0000256" key="3">
    <source>
        <dbReference type="ARBA" id="ARBA00012438"/>
    </source>
</evidence>
<evidence type="ECO:0000256" key="1">
    <source>
        <dbReference type="ARBA" id="ARBA00000085"/>
    </source>
</evidence>
<feature type="domain" description="Histidine kinase" evidence="8">
    <location>
        <begin position="69"/>
        <end position="282"/>
    </location>
</feature>
<dbReference type="Gene3D" id="1.10.287.130">
    <property type="match status" value="1"/>
</dbReference>
<gene>
    <name evidence="9" type="ORF">IAA45_12320</name>
</gene>
<dbReference type="EC" id="2.7.13.3" evidence="3"/>
<dbReference type="AlphaFoldDB" id="A0A9D1WJR9"/>
<keyword evidence="7" id="KW-0902">Two-component regulatory system</keyword>
<dbReference type="SMART" id="SM00387">
    <property type="entry name" value="HATPase_c"/>
    <property type="match status" value="1"/>
</dbReference>
<proteinExistence type="predicted"/>
<comment type="caution">
    <text evidence="9">The sequence shown here is derived from an EMBL/GenBank/DDBJ whole genome shotgun (WGS) entry which is preliminary data.</text>
</comment>
<dbReference type="Pfam" id="PF00512">
    <property type="entry name" value="HisKA"/>
    <property type="match status" value="1"/>
</dbReference>
<dbReference type="InterPro" id="IPR050351">
    <property type="entry name" value="BphY/WalK/GraS-like"/>
</dbReference>
<dbReference type="GO" id="GO:0016036">
    <property type="term" value="P:cellular response to phosphate starvation"/>
    <property type="evidence" value="ECO:0007669"/>
    <property type="project" value="TreeGrafter"/>
</dbReference>
<reference evidence="9" key="2">
    <citation type="submission" date="2021-04" db="EMBL/GenBank/DDBJ databases">
        <authorList>
            <person name="Gilroy R."/>
        </authorList>
    </citation>
    <scope>NUCLEOTIDE SEQUENCE</scope>
    <source>
        <strain evidence="9">ChiSjej1B19-8411</strain>
    </source>
</reference>
<dbReference type="Pfam" id="PF02518">
    <property type="entry name" value="HATPase_c"/>
    <property type="match status" value="1"/>
</dbReference>
<dbReference type="EMBL" id="DXEX01000261">
    <property type="protein sequence ID" value="HIX60479.1"/>
    <property type="molecule type" value="Genomic_DNA"/>
</dbReference>
<evidence type="ECO:0000256" key="4">
    <source>
        <dbReference type="ARBA" id="ARBA00022553"/>
    </source>
</evidence>